<keyword evidence="2" id="KW-1185">Reference proteome</keyword>
<dbReference type="Proteomes" id="UP000628984">
    <property type="component" value="Unassembled WGS sequence"/>
</dbReference>
<comment type="caution">
    <text evidence="1">The sequence shown here is derived from an EMBL/GenBank/DDBJ whole genome shotgun (WGS) entry which is preliminary data.</text>
</comment>
<dbReference type="SUPFAM" id="SSF53756">
    <property type="entry name" value="UDP-Glycosyltransferase/glycogen phosphorylase"/>
    <property type="match status" value="1"/>
</dbReference>
<dbReference type="RefSeq" id="WP_382389833.1">
    <property type="nucleotide sequence ID" value="NZ_JBHSUT010000012.1"/>
</dbReference>
<evidence type="ECO:0008006" key="3">
    <source>
        <dbReference type="Google" id="ProtNLM"/>
    </source>
</evidence>
<proteinExistence type="predicted"/>
<evidence type="ECO:0000313" key="1">
    <source>
        <dbReference type="EMBL" id="GGW46742.1"/>
    </source>
</evidence>
<accession>A0A918J6A1</accession>
<sequence length="392" mass="43189">MPYPPAIAGDAVYSRGIIEALSLRANVTVLCADSGAVLPADSRIEWHVTGPQRKGRKGSVLSRWPLLAWKGAQPDYHKRLDVLLARKWDAIIVDNLGTVHAMPKLEAYRRLHPACVLVHFSHEHEYATRSKKYGAYPLSIVGRLATWLDLAKIWQSETRLLRNCNLVTVLNEEDERRYREVAPEQRYLMQTPGYDGRISPSRIISAKTPRRVLLLGGRRSEQKQQVLLDWLRASHAILARAGIETQVVGDMPDSLRRQLATDYPTLDVRGFVDDPSDLVLAARAGLIVDTLGGGFKLRLLSHVFERLPIIGLAEAIEGLPTAAGKGYLAAADHTALAHLLVDTIDDFDRLNDIMNTAFADCSGRFSWDSRATALIAALGGGGAASPQTRSTP</sequence>
<name>A0A918J6A1_9RHOB</name>
<gene>
    <name evidence="1" type="ORF">GCM10011452_38060</name>
</gene>
<reference evidence="1" key="2">
    <citation type="submission" date="2020-09" db="EMBL/GenBank/DDBJ databases">
        <authorList>
            <person name="Sun Q."/>
            <person name="Kim S."/>
        </authorList>
    </citation>
    <scope>NUCLEOTIDE SEQUENCE</scope>
    <source>
        <strain evidence="1">KCTC 23714</strain>
    </source>
</reference>
<reference evidence="1" key="1">
    <citation type="journal article" date="2014" name="Int. J. Syst. Evol. Microbiol.">
        <title>Complete genome sequence of Corynebacterium casei LMG S-19264T (=DSM 44701T), isolated from a smear-ripened cheese.</title>
        <authorList>
            <consortium name="US DOE Joint Genome Institute (JGI-PGF)"/>
            <person name="Walter F."/>
            <person name="Albersmeier A."/>
            <person name="Kalinowski J."/>
            <person name="Ruckert C."/>
        </authorList>
    </citation>
    <scope>NUCLEOTIDE SEQUENCE</scope>
    <source>
        <strain evidence="1">KCTC 23714</strain>
    </source>
</reference>
<organism evidence="1 2">
    <name type="scientific">Gemmobacter lanyuensis</name>
    <dbReference type="NCBI Taxonomy" id="1054497"/>
    <lineage>
        <taxon>Bacteria</taxon>
        <taxon>Pseudomonadati</taxon>
        <taxon>Pseudomonadota</taxon>
        <taxon>Alphaproteobacteria</taxon>
        <taxon>Rhodobacterales</taxon>
        <taxon>Paracoccaceae</taxon>
        <taxon>Gemmobacter</taxon>
    </lineage>
</organism>
<protein>
    <recommendedName>
        <fullName evidence="3">Glycosyltransferase subfamily 4-like N-terminal domain-containing protein</fullName>
    </recommendedName>
</protein>
<evidence type="ECO:0000313" key="2">
    <source>
        <dbReference type="Proteomes" id="UP000628984"/>
    </source>
</evidence>
<dbReference type="EMBL" id="BMYQ01000025">
    <property type="protein sequence ID" value="GGW46742.1"/>
    <property type="molecule type" value="Genomic_DNA"/>
</dbReference>
<dbReference type="AlphaFoldDB" id="A0A918J6A1"/>